<protein>
    <submittedName>
        <fullName evidence="1">Unannotated protein</fullName>
    </submittedName>
</protein>
<proteinExistence type="predicted"/>
<organism evidence="1">
    <name type="scientific">freshwater metagenome</name>
    <dbReference type="NCBI Taxonomy" id="449393"/>
    <lineage>
        <taxon>unclassified sequences</taxon>
        <taxon>metagenomes</taxon>
        <taxon>ecological metagenomes</taxon>
    </lineage>
</organism>
<evidence type="ECO:0000313" key="1">
    <source>
        <dbReference type="EMBL" id="CAB4578594.1"/>
    </source>
</evidence>
<sequence>MSIQLDSAKLRQRVSGLSLIENHLTSPLEEILKSYAGSSFKDSAVNKEQFFRECLALNLSDGSERLLAERCKLSFHRDSRSSVEYGLDLVFGWLSEDLILKVLSRKGIPVKLAGEDRHREFLPPKEIGTSPDFRIEMNGVARPLEIVFSWNNYWRNTDLWDMRDSKFRHLTRAGEESLCLGIEIPNLEGFLFDMKSEKDSFAPRPNPAWGNKNSYTFTGMRRRLKSIDQVLEDLNPIQG</sequence>
<reference evidence="1" key="1">
    <citation type="submission" date="2020-05" db="EMBL/GenBank/DDBJ databases">
        <authorList>
            <person name="Chiriac C."/>
            <person name="Salcher M."/>
            <person name="Ghai R."/>
            <person name="Kavagutti S V."/>
        </authorList>
    </citation>
    <scope>NUCLEOTIDE SEQUENCE</scope>
</reference>
<gene>
    <name evidence="1" type="ORF">UFOPK1683_01110</name>
</gene>
<dbReference type="AlphaFoldDB" id="A0A6J6EUU8"/>
<accession>A0A6J6EUU8</accession>
<name>A0A6J6EUU8_9ZZZZ</name>
<dbReference type="EMBL" id="CAEZTL010000159">
    <property type="protein sequence ID" value="CAB4578594.1"/>
    <property type="molecule type" value="Genomic_DNA"/>
</dbReference>